<dbReference type="InterPro" id="IPR001387">
    <property type="entry name" value="Cro/C1-type_HTH"/>
</dbReference>
<reference evidence="4" key="1">
    <citation type="journal article" date="2019" name="Int. J. Syst. Evol. Microbiol.">
        <title>The Global Catalogue of Microorganisms (GCM) 10K type strain sequencing project: providing services to taxonomists for standard genome sequencing and annotation.</title>
        <authorList>
            <consortium name="The Broad Institute Genomics Platform"/>
            <consortium name="The Broad Institute Genome Sequencing Center for Infectious Disease"/>
            <person name="Wu L."/>
            <person name="Ma J."/>
        </authorList>
    </citation>
    <scope>NUCLEOTIDE SEQUENCE [LARGE SCALE GENOMIC DNA]</scope>
    <source>
        <strain evidence="4">CCM 8925</strain>
    </source>
</reference>
<dbReference type="Pfam" id="PF01381">
    <property type="entry name" value="HTH_3"/>
    <property type="match status" value="1"/>
</dbReference>
<name>A0ABW3ECC5_9LACO</name>
<dbReference type="EMBL" id="JBHTIO010000032">
    <property type="protein sequence ID" value="MFD0897350.1"/>
    <property type="molecule type" value="Genomic_DNA"/>
</dbReference>
<dbReference type="CDD" id="cd00093">
    <property type="entry name" value="HTH_XRE"/>
    <property type="match status" value="1"/>
</dbReference>
<keyword evidence="1" id="KW-0238">DNA-binding</keyword>
<dbReference type="RefSeq" id="WP_137637209.1">
    <property type="nucleotide sequence ID" value="NZ_BJDN01000006.1"/>
</dbReference>
<gene>
    <name evidence="3" type="ORF">ACFQZ7_06310</name>
</gene>
<dbReference type="InterPro" id="IPR010982">
    <property type="entry name" value="Lambda_DNA-bd_dom_sf"/>
</dbReference>
<organism evidence="3 4">
    <name type="scientific">Loigolactobacillus binensis</name>
    <dbReference type="NCBI Taxonomy" id="2559922"/>
    <lineage>
        <taxon>Bacteria</taxon>
        <taxon>Bacillati</taxon>
        <taxon>Bacillota</taxon>
        <taxon>Bacilli</taxon>
        <taxon>Lactobacillales</taxon>
        <taxon>Lactobacillaceae</taxon>
        <taxon>Loigolactobacillus</taxon>
    </lineage>
</organism>
<evidence type="ECO:0000256" key="1">
    <source>
        <dbReference type="ARBA" id="ARBA00023125"/>
    </source>
</evidence>
<dbReference type="SMART" id="SM00530">
    <property type="entry name" value="HTH_XRE"/>
    <property type="match status" value="1"/>
</dbReference>
<keyword evidence="4" id="KW-1185">Reference proteome</keyword>
<dbReference type="PANTHER" id="PTHR46558:SF14">
    <property type="entry name" value="HTH-TYPE TRANSCRIPTIONAL REGULATOR ANSR"/>
    <property type="match status" value="1"/>
</dbReference>
<dbReference type="PANTHER" id="PTHR46558">
    <property type="entry name" value="TRACRIPTIONAL REGULATORY PROTEIN-RELATED-RELATED"/>
    <property type="match status" value="1"/>
</dbReference>
<dbReference type="Gene3D" id="1.10.260.40">
    <property type="entry name" value="lambda repressor-like DNA-binding domains"/>
    <property type="match status" value="1"/>
</dbReference>
<comment type="caution">
    <text evidence="3">The sequence shown here is derived from an EMBL/GenBank/DDBJ whole genome shotgun (WGS) entry which is preliminary data.</text>
</comment>
<proteinExistence type="predicted"/>
<sequence length="131" mass="15326">MAILSERLTQLREEKGWSKTLVAQKLGLKNMATYANYEYGTREPDIDTLKRIASLYDVTIDYLLGQNQTPKWADQRDTLDLKKFIDEDAGMTYDGDDLTKEELEQLNVAFTQIFWKRRKAERKIARDGKEE</sequence>
<dbReference type="PROSITE" id="PS50943">
    <property type="entry name" value="HTH_CROC1"/>
    <property type="match status" value="1"/>
</dbReference>
<dbReference type="SUPFAM" id="SSF47413">
    <property type="entry name" value="lambda repressor-like DNA-binding domains"/>
    <property type="match status" value="1"/>
</dbReference>
<accession>A0ABW3ECC5</accession>
<evidence type="ECO:0000313" key="4">
    <source>
        <dbReference type="Proteomes" id="UP001597104"/>
    </source>
</evidence>
<evidence type="ECO:0000313" key="3">
    <source>
        <dbReference type="EMBL" id="MFD0897350.1"/>
    </source>
</evidence>
<evidence type="ECO:0000259" key="2">
    <source>
        <dbReference type="PROSITE" id="PS50943"/>
    </source>
</evidence>
<dbReference type="Proteomes" id="UP001597104">
    <property type="component" value="Unassembled WGS sequence"/>
</dbReference>
<feature type="domain" description="HTH cro/C1-type" evidence="2">
    <location>
        <begin position="8"/>
        <end position="63"/>
    </location>
</feature>
<protein>
    <submittedName>
        <fullName evidence="3">Helix-turn-helix domain-containing protein</fullName>
    </submittedName>
</protein>